<feature type="transmembrane region" description="Helical" evidence="1">
    <location>
        <begin position="15"/>
        <end position="39"/>
    </location>
</feature>
<dbReference type="RefSeq" id="WP_200309627.1">
    <property type="nucleotide sequence ID" value="NZ_JAENIM010000008.1"/>
</dbReference>
<dbReference type="PROSITE" id="PS51257">
    <property type="entry name" value="PROKAR_LIPOPROTEIN"/>
    <property type="match status" value="1"/>
</dbReference>
<sequence>MNTKNIKRAEKKPPLLLMVLLGSVFVGSGCVAIFLMIFFQMSSLEIEKWPQLEAEVTKSYVKIRPQNDQPFELQLKYQYERAGINYESSYFSKQGSKSKDYTQIWRQSQDYAVGTSVLAYVNPADPTEAYLHAGGLGWMNLFILIPMSFVFVGVFVICVARSQHGHARLLAAGESPVDSPLSLSLPEKYTWLIGGLTGVVLLAIGIAVIFGFGVRGWQQAEAAKSWQATPCKVIWSQLRSHAGDDRETYSVDIFYRYHWEGQAYRSNRYDFSSSSSSGYEAKKALTERYGKSSEHICLVNPAKPWQSVIVANGDYWFGFIIGAVIALIGGGVIVKFAAVGVKKFQREQVLPEPSASQNPYLA</sequence>
<evidence type="ECO:0000256" key="1">
    <source>
        <dbReference type="SAM" id="Phobius"/>
    </source>
</evidence>
<reference evidence="3" key="1">
    <citation type="submission" date="2021-01" db="EMBL/GenBank/DDBJ databases">
        <title>Modified the classification status of verrucomicrobia.</title>
        <authorList>
            <person name="Feng X."/>
        </authorList>
    </citation>
    <scope>NUCLEOTIDE SEQUENCE</scope>
    <source>
        <strain evidence="3">_KCTC 22039</strain>
    </source>
</reference>
<dbReference type="Pfam" id="PF12158">
    <property type="entry name" value="DUF3592"/>
    <property type="match status" value="2"/>
</dbReference>
<evidence type="ECO:0000313" key="3">
    <source>
        <dbReference type="EMBL" id="MBK1789621.1"/>
    </source>
</evidence>
<gene>
    <name evidence="3" type="ORF">JIN82_00485</name>
</gene>
<feature type="domain" description="DUF3592" evidence="2">
    <location>
        <begin position="229"/>
        <end position="311"/>
    </location>
</feature>
<dbReference type="AlphaFoldDB" id="A0A8J7MAW7"/>
<feature type="transmembrane region" description="Helical" evidence="1">
    <location>
        <begin position="138"/>
        <end position="160"/>
    </location>
</feature>
<keyword evidence="1" id="KW-0812">Transmembrane</keyword>
<keyword evidence="4" id="KW-1185">Reference proteome</keyword>
<dbReference type="EMBL" id="JAENIM010000008">
    <property type="protein sequence ID" value="MBK1789621.1"/>
    <property type="molecule type" value="Genomic_DNA"/>
</dbReference>
<name>A0A8J7MAW7_9BACT</name>
<evidence type="ECO:0000313" key="4">
    <source>
        <dbReference type="Proteomes" id="UP000624703"/>
    </source>
</evidence>
<accession>A0A8J7MAW7</accession>
<keyword evidence="1" id="KW-1133">Transmembrane helix</keyword>
<protein>
    <submittedName>
        <fullName evidence="3">DUF3592 domain-containing protein</fullName>
    </submittedName>
</protein>
<comment type="caution">
    <text evidence="3">The sequence shown here is derived from an EMBL/GenBank/DDBJ whole genome shotgun (WGS) entry which is preliminary data.</text>
</comment>
<dbReference type="InterPro" id="IPR021994">
    <property type="entry name" value="DUF3592"/>
</dbReference>
<feature type="domain" description="DUF3592" evidence="2">
    <location>
        <begin position="54"/>
        <end position="134"/>
    </location>
</feature>
<evidence type="ECO:0000259" key="2">
    <source>
        <dbReference type="Pfam" id="PF12158"/>
    </source>
</evidence>
<feature type="transmembrane region" description="Helical" evidence="1">
    <location>
        <begin position="189"/>
        <end position="212"/>
    </location>
</feature>
<keyword evidence="1" id="KW-0472">Membrane</keyword>
<proteinExistence type="predicted"/>
<feature type="transmembrane region" description="Helical" evidence="1">
    <location>
        <begin position="315"/>
        <end position="338"/>
    </location>
</feature>
<organism evidence="3 4">
    <name type="scientific">Persicirhabdus sediminis</name>
    <dbReference type="NCBI Taxonomy" id="454144"/>
    <lineage>
        <taxon>Bacteria</taxon>
        <taxon>Pseudomonadati</taxon>
        <taxon>Verrucomicrobiota</taxon>
        <taxon>Verrucomicrobiia</taxon>
        <taxon>Verrucomicrobiales</taxon>
        <taxon>Verrucomicrobiaceae</taxon>
        <taxon>Persicirhabdus</taxon>
    </lineage>
</organism>
<dbReference type="Proteomes" id="UP000624703">
    <property type="component" value="Unassembled WGS sequence"/>
</dbReference>